<protein>
    <recommendedName>
        <fullName evidence="4">Thioredoxin domain-containing protein</fullName>
    </recommendedName>
</protein>
<dbReference type="STRING" id="431595.K3WHR8"/>
<reference evidence="2" key="3">
    <citation type="submission" date="2015-02" db="UniProtKB">
        <authorList>
            <consortium name="EnsemblProtists"/>
        </authorList>
    </citation>
    <scope>IDENTIFICATION</scope>
    <source>
        <strain evidence="2">DAOM BR144</strain>
    </source>
</reference>
<organism evidence="2 3">
    <name type="scientific">Globisporangium ultimum (strain ATCC 200006 / CBS 805.95 / DAOM BR144)</name>
    <name type="common">Pythium ultimum</name>
    <dbReference type="NCBI Taxonomy" id="431595"/>
    <lineage>
        <taxon>Eukaryota</taxon>
        <taxon>Sar</taxon>
        <taxon>Stramenopiles</taxon>
        <taxon>Oomycota</taxon>
        <taxon>Peronosporomycetes</taxon>
        <taxon>Pythiales</taxon>
        <taxon>Pythiaceae</taxon>
        <taxon>Globisporangium</taxon>
    </lineage>
</organism>
<reference evidence="3" key="2">
    <citation type="submission" date="2010-04" db="EMBL/GenBank/DDBJ databases">
        <authorList>
            <person name="Buell R."/>
            <person name="Hamilton J."/>
            <person name="Hostetler J."/>
        </authorList>
    </citation>
    <scope>NUCLEOTIDE SEQUENCE [LARGE SCALE GENOMIC DNA]</scope>
    <source>
        <strain evidence="3">DAOM:BR144</strain>
    </source>
</reference>
<dbReference type="Proteomes" id="UP000019132">
    <property type="component" value="Unassembled WGS sequence"/>
</dbReference>
<sequence>MERQGRFALRLARVTASRAQAPHARASYAFYSSASDTHGSGAPPANADASAKQQPVGDASAKVATANKKKSTPMQNLKDVMDALDIMIEEAEKKVVKKYRPNMFAEFKQLNDTAGKVIEGPEQLTEVAKAIAFPSLKVKSLAGKDVDLESLVANGSKATLVLTSFKNFGMNMLPAWRNAFEKEFANNNKVQTVTLNIIEDWYMKLVQSSITHGLQEKTPSEIHEMTFAHFGRCDDFRTALDLYNSFTGYAHLVDAKGRIRWIAAGEATPEELKRLMNVTNQLLDQSAQSRRR</sequence>
<dbReference type="InParanoid" id="K3WHR8"/>
<evidence type="ECO:0000313" key="2">
    <source>
        <dbReference type="EnsemblProtists" id="PYU1_T004510"/>
    </source>
</evidence>
<dbReference type="VEuPathDB" id="FungiDB:PYU1_G004499"/>
<evidence type="ECO:0000313" key="3">
    <source>
        <dbReference type="Proteomes" id="UP000019132"/>
    </source>
</evidence>
<evidence type="ECO:0008006" key="4">
    <source>
        <dbReference type="Google" id="ProtNLM"/>
    </source>
</evidence>
<dbReference type="GO" id="GO:0005743">
    <property type="term" value="C:mitochondrial inner membrane"/>
    <property type="evidence" value="ECO:0007669"/>
    <property type="project" value="TreeGrafter"/>
</dbReference>
<proteinExistence type="predicted"/>
<dbReference type="HOGENOM" id="CLU_047290_2_1_1"/>
<dbReference type="PANTHER" id="PTHR28106:SF1">
    <property type="entry name" value="MITOCHONDRIAL ATPASE COMPLEX SUBUNIT ATP10"/>
    <property type="match status" value="1"/>
</dbReference>
<dbReference type="Pfam" id="PF05176">
    <property type="entry name" value="ATP-synt_10"/>
    <property type="match status" value="1"/>
</dbReference>
<feature type="region of interest" description="Disordered" evidence="1">
    <location>
        <begin position="34"/>
        <end position="72"/>
    </location>
</feature>
<dbReference type="eggNOG" id="KOG4614">
    <property type="taxonomic scope" value="Eukaryota"/>
</dbReference>
<dbReference type="OMA" id="FGRCDDF"/>
<accession>K3WHR8</accession>
<dbReference type="AlphaFoldDB" id="K3WHR8"/>
<dbReference type="InterPro" id="IPR007849">
    <property type="entry name" value="ATP10"/>
</dbReference>
<keyword evidence="3" id="KW-1185">Reference proteome</keyword>
<dbReference type="EnsemblProtists" id="PYU1_T004510">
    <property type="protein sequence ID" value="PYU1_T004510"/>
    <property type="gene ID" value="PYU1_G004499"/>
</dbReference>
<dbReference type="GO" id="GO:0033615">
    <property type="term" value="P:mitochondrial proton-transporting ATP synthase complex assembly"/>
    <property type="evidence" value="ECO:0007669"/>
    <property type="project" value="TreeGrafter"/>
</dbReference>
<dbReference type="EMBL" id="GL376631">
    <property type="status" value="NOT_ANNOTATED_CDS"/>
    <property type="molecule type" value="Genomic_DNA"/>
</dbReference>
<dbReference type="PANTHER" id="PTHR28106">
    <property type="entry name" value="MITOCHONDRIAL ATPASE COMPLEX SUBUNIT ATP10"/>
    <property type="match status" value="1"/>
</dbReference>
<reference evidence="3" key="1">
    <citation type="journal article" date="2010" name="Genome Biol.">
        <title>Genome sequence of the necrotrophic plant pathogen Pythium ultimum reveals original pathogenicity mechanisms and effector repertoire.</title>
        <authorList>
            <person name="Levesque C.A."/>
            <person name="Brouwer H."/>
            <person name="Cano L."/>
            <person name="Hamilton J.P."/>
            <person name="Holt C."/>
            <person name="Huitema E."/>
            <person name="Raffaele S."/>
            <person name="Robideau G.P."/>
            <person name="Thines M."/>
            <person name="Win J."/>
            <person name="Zerillo M.M."/>
            <person name="Beakes G.W."/>
            <person name="Boore J.L."/>
            <person name="Busam D."/>
            <person name="Dumas B."/>
            <person name="Ferriera S."/>
            <person name="Fuerstenberg S.I."/>
            <person name="Gachon C.M."/>
            <person name="Gaulin E."/>
            <person name="Govers F."/>
            <person name="Grenville-Briggs L."/>
            <person name="Horner N."/>
            <person name="Hostetler J."/>
            <person name="Jiang R.H."/>
            <person name="Johnson J."/>
            <person name="Krajaejun T."/>
            <person name="Lin H."/>
            <person name="Meijer H.J."/>
            <person name="Moore B."/>
            <person name="Morris P."/>
            <person name="Phuntmart V."/>
            <person name="Puiu D."/>
            <person name="Shetty J."/>
            <person name="Stajich J.E."/>
            <person name="Tripathy S."/>
            <person name="Wawra S."/>
            <person name="van West P."/>
            <person name="Whitty B.R."/>
            <person name="Coutinho P.M."/>
            <person name="Henrissat B."/>
            <person name="Martin F."/>
            <person name="Thomas P.D."/>
            <person name="Tyler B.M."/>
            <person name="De Vries R.P."/>
            <person name="Kamoun S."/>
            <person name="Yandell M."/>
            <person name="Tisserat N."/>
            <person name="Buell C.R."/>
        </authorList>
    </citation>
    <scope>NUCLEOTIDE SEQUENCE</scope>
    <source>
        <strain evidence="3">DAOM:BR144</strain>
    </source>
</reference>
<evidence type="ECO:0000256" key="1">
    <source>
        <dbReference type="SAM" id="MobiDB-lite"/>
    </source>
</evidence>
<name>K3WHR8_GLOUD</name>